<dbReference type="EMBL" id="HACG01016050">
    <property type="protein sequence ID" value="CEK62915.1"/>
    <property type="molecule type" value="Transcribed_RNA"/>
</dbReference>
<feature type="domain" description="Thioredoxin" evidence="3">
    <location>
        <begin position="151"/>
        <end position="250"/>
    </location>
</feature>
<dbReference type="InterPro" id="IPR036249">
    <property type="entry name" value="Thioredoxin-like_sf"/>
</dbReference>
<keyword evidence="1" id="KW-0472">Membrane</keyword>
<dbReference type="CDD" id="cd02961">
    <property type="entry name" value="PDI_a_family"/>
    <property type="match status" value="1"/>
</dbReference>
<keyword evidence="1" id="KW-0812">Transmembrane</keyword>
<evidence type="ECO:0000256" key="1">
    <source>
        <dbReference type="SAM" id="Phobius"/>
    </source>
</evidence>
<dbReference type="Gene3D" id="3.40.30.10">
    <property type="entry name" value="Glutaredoxin"/>
    <property type="match status" value="2"/>
</dbReference>
<keyword evidence="2" id="KW-0732">Signal</keyword>
<gene>
    <name evidence="4" type="primary">ORF46492</name>
</gene>
<dbReference type="PANTHER" id="PTHR19991:SF2">
    <property type="entry name" value="GH08893P"/>
    <property type="match status" value="1"/>
</dbReference>
<dbReference type="InterPro" id="IPR013766">
    <property type="entry name" value="Thioredoxin_domain"/>
</dbReference>
<dbReference type="PANTHER" id="PTHR19991">
    <property type="entry name" value="L 2 01289"/>
    <property type="match status" value="1"/>
</dbReference>
<dbReference type="AlphaFoldDB" id="A0A0B6Z5D8"/>
<keyword evidence="1" id="KW-1133">Transmembrane helix</keyword>
<protein>
    <recommendedName>
        <fullName evidence="3">Thioredoxin domain-containing protein</fullName>
    </recommendedName>
</protein>
<feature type="chain" id="PRO_5002126716" description="Thioredoxin domain-containing protein" evidence="2">
    <location>
        <begin position="27"/>
        <end position="326"/>
    </location>
</feature>
<evidence type="ECO:0000256" key="2">
    <source>
        <dbReference type="SAM" id="SignalP"/>
    </source>
</evidence>
<feature type="transmembrane region" description="Helical" evidence="1">
    <location>
        <begin position="288"/>
        <end position="311"/>
    </location>
</feature>
<dbReference type="Pfam" id="PF00085">
    <property type="entry name" value="Thioredoxin"/>
    <property type="match status" value="1"/>
</dbReference>
<sequence>MFLSSLSCWMLTVTMVMNTCLIGLHCAKVRVEEEEEDTETSRIIRDIDHKTWQQSYNENQKLLVLLYPLNKCDKCTEVLKILTQIQENPHFPNDLKIVKSVSSELVAKLEIKHFPSLIYLRSKSYVSYDGNYDVQDLLEWVRLATRKITQRLDDSSFENLIKAPTEGNPSNWLVAFYKEACKSVLPVVETFGVRFHGQVNVAKVNIFDSPKLTHKFKVTNCPEILFFKQGEMYKYKSSILEASSLRDFVDKSFNNLEPKIIPETDFGYLPSNLTDYIKAYSHWDNSTLILAGVCILTTILASYIFVCFCNSKVRRRKKVKKSTKKD</sequence>
<organism evidence="4">
    <name type="scientific">Arion vulgaris</name>
    <dbReference type="NCBI Taxonomy" id="1028688"/>
    <lineage>
        <taxon>Eukaryota</taxon>
        <taxon>Metazoa</taxon>
        <taxon>Spiralia</taxon>
        <taxon>Lophotrochozoa</taxon>
        <taxon>Mollusca</taxon>
        <taxon>Gastropoda</taxon>
        <taxon>Heterobranchia</taxon>
        <taxon>Euthyneura</taxon>
        <taxon>Panpulmonata</taxon>
        <taxon>Eupulmonata</taxon>
        <taxon>Stylommatophora</taxon>
        <taxon>Helicina</taxon>
        <taxon>Arionoidea</taxon>
        <taxon>Arionidae</taxon>
        <taxon>Arion</taxon>
    </lineage>
</organism>
<evidence type="ECO:0000313" key="4">
    <source>
        <dbReference type="EMBL" id="CEK62915.1"/>
    </source>
</evidence>
<name>A0A0B6Z5D8_9EUPU</name>
<accession>A0A0B6Z5D8</accession>
<dbReference type="SUPFAM" id="SSF52833">
    <property type="entry name" value="Thioredoxin-like"/>
    <property type="match status" value="2"/>
</dbReference>
<reference evidence="4" key="1">
    <citation type="submission" date="2014-12" db="EMBL/GenBank/DDBJ databases">
        <title>Insight into the proteome of Arion vulgaris.</title>
        <authorList>
            <person name="Aradska J."/>
            <person name="Bulat T."/>
            <person name="Smidak R."/>
            <person name="Sarate P."/>
            <person name="Gangsoo J."/>
            <person name="Sialana F."/>
            <person name="Bilban M."/>
            <person name="Lubec G."/>
        </authorList>
    </citation>
    <scope>NUCLEOTIDE SEQUENCE</scope>
    <source>
        <tissue evidence="4">Skin</tissue>
    </source>
</reference>
<feature type="signal peptide" evidence="2">
    <location>
        <begin position="1"/>
        <end position="26"/>
    </location>
</feature>
<proteinExistence type="predicted"/>
<evidence type="ECO:0000259" key="3">
    <source>
        <dbReference type="Pfam" id="PF00085"/>
    </source>
</evidence>